<evidence type="ECO:0000313" key="3">
    <source>
        <dbReference type="Proteomes" id="UP000325372"/>
    </source>
</evidence>
<name>A0A5N0T5H6_9GAMM</name>
<dbReference type="InterPro" id="IPR007712">
    <property type="entry name" value="RelE/ParE_toxin"/>
</dbReference>
<proteinExistence type="predicted"/>
<dbReference type="RefSeq" id="WP_150864985.1">
    <property type="nucleotide sequence ID" value="NZ_VYXP01000008.1"/>
</dbReference>
<dbReference type="Gene3D" id="3.30.2310.20">
    <property type="entry name" value="RelE-like"/>
    <property type="match status" value="1"/>
</dbReference>
<evidence type="ECO:0000313" key="2">
    <source>
        <dbReference type="EMBL" id="KAA9130320.1"/>
    </source>
</evidence>
<keyword evidence="3" id="KW-1185">Reference proteome</keyword>
<sequence>MASIKYHRRAVKGLRSLPIRDRKKLLVALADIADGRTKGKDIVNLKGREGFRYRQGRYRAIYRLDDVGNQLIIMVVMDVGPRGGIYQ</sequence>
<dbReference type="AlphaFoldDB" id="A0A5N0T5H6"/>
<dbReference type="Pfam" id="PF05016">
    <property type="entry name" value="ParE_toxin"/>
    <property type="match status" value="1"/>
</dbReference>
<dbReference type="Proteomes" id="UP000325372">
    <property type="component" value="Unassembled WGS sequence"/>
</dbReference>
<accession>A0A5N0T5H6</accession>
<keyword evidence="1" id="KW-1277">Toxin-antitoxin system</keyword>
<comment type="caution">
    <text evidence="2">The sequence shown here is derived from an EMBL/GenBank/DDBJ whole genome shotgun (WGS) entry which is preliminary data.</text>
</comment>
<dbReference type="InterPro" id="IPR035093">
    <property type="entry name" value="RelE/ParE_toxin_dom_sf"/>
</dbReference>
<organism evidence="2 3">
    <name type="scientific">Marinihelvus fidelis</name>
    <dbReference type="NCBI Taxonomy" id="2613842"/>
    <lineage>
        <taxon>Bacteria</taxon>
        <taxon>Pseudomonadati</taxon>
        <taxon>Pseudomonadota</taxon>
        <taxon>Gammaproteobacteria</taxon>
        <taxon>Chromatiales</taxon>
        <taxon>Wenzhouxiangellaceae</taxon>
        <taxon>Marinihelvus</taxon>
    </lineage>
</organism>
<dbReference type="SUPFAM" id="SSF143011">
    <property type="entry name" value="RelE-like"/>
    <property type="match status" value="1"/>
</dbReference>
<dbReference type="EMBL" id="VYXP01000008">
    <property type="protein sequence ID" value="KAA9130320.1"/>
    <property type="molecule type" value="Genomic_DNA"/>
</dbReference>
<evidence type="ECO:0000256" key="1">
    <source>
        <dbReference type="ARBA" id="ARBA00022649"/>
    </source>
</evidence>
<reference evidence="2 3" key="1">
    <citation type="submission" date="2019-09" db="EMBL/GenBank/DDBJ databases">
        <title>Wenzhouxiangella sp. Genome sequencing and assembly.</title>
        <authorList>
            <person name="Zhang R."/>
        </authorList>
    </citation>
    <scope>NUCLEOTIDE SEQUENCE [LARGE SCALE GENOMIC DNA]</scope>
    <source>
        <strain evidence="2 3">W260</strain>
    </source>
</reference>
<protein>
    <submittedName>
        <fullName evidence="2">Type II toxin-antitoxin system RelE/ParE family toxin</fullName>
    </submittedName>
</protein>
<gene>
    <name evidence="2" type="ORF">F3N42_13360</name>
</gene>